<gene>
    <name evidence="1" type="ORF">D1Z90_13525</name>
</gene>
<organism evidence="1 2">
    <name type="scientific">Motilimonas pumila</name>
    <dbReference type="NCBI Taxonomy" id="2303987"/>
    <lineage>
        <taxon>Bacteria</taxon>
        <taxon>Pseudomonadati</taxon>
        <taxon>Pseudomonadota</taxon>
        <taxon>Gammaproteobacteria</taxon>
        <taxon>Alteromonadales</taxon>
        <taxon>Alteromonadales genera incertae sedis</taxon>
        <taxon>Motilimonas</taxon>
    </lineage>
</organism>
<reference evidence="1 2" key="1">
    <citation type="submission" date="2018-09" db="EMBL/GenBank/DDBJ databases">
        <authorList>
            <person name="Wang F."/>
        </authorList>
    </citation>
    <scope>NUCLEOTIDE SEQUENCE [LARGE SCALE GENOMIC DNA]</scope>
    <source>
        <strain evidence="1 2">PLHSC7-2</strain>
    </source>
</reference>
<dbReference type="Pfam" id="PF14357">
    <property type="entry name" value="DUF4404"/>
    <property type="match status" value="1"/>
</dbReference>
<name>A0A418YCR3_9GAMM</name>
<proteinExistence type="predicted"/>
<reference evidence="1 2" key="2">
    <citation type="submission" date="2019-01" db="EMBL/GenBank/DDBJ databases">
        <title>Motilimonas pumilus sp. nov., isolated from the gut of sea cucumber (Apostichopus japonicus).</title>
        <authorList>
            <person name="Wang F.-Q."/>
            <person name="Ren L.-H."/>
            <person name="Lin Y.-W."/>
            <person name="Sun G.-H."/>
            <person name="Du Z.-J."/>
            <person name="Zhao J.-X."/>
            <person name="Liu X.-J."/>
            <person name="Liu L.-J."/>
        </authorList>
    </citation>
    <scope>NUCLEOTIDE SEQUENCE [LARGE SCALE GENOMIC DNA]</scope>
    <source>
        <strain evidence="1 2">PLHSC7-2</strain>
    </source>
</reference>
<evidence type="ECO:0000313" key="2">
    <source>
        <dbReference type="Proteomes" id="UP000283255"/>
    </source>
</evidence>
<dbReference type="Proteomes" id="UP000283255">
    <property type="component" value="Unassembled WGS sequence"/>
</dbReference>
<protein>
    <submittedName>
        <fullName evidence="1">DUF4404 family protein</fullName>
    </submittedName>
</protein>
<sequence length="98" mass="10962">MLNKSIFESRWEATMKQIKQDLEGLHQAINHELPADECTAASLKQVAQEIHLALETGHSPQADFNQQLETELLAFSEEHPRVAQAIRNLINTLSGMGV</sequence>
<comment type="caution">
    <text evidence="1">The sequence shown here is derived from an EMBL/GenBank/DDBJ whole genome shotgun (WGS) entry which is preliminary data.</text>
</comment>
<dbReference type="EMBL" id="QZCH01000018">
    <property type="protein sequence ID" value="RJG42296.1"/>
    <property type="molecule type" value="Genomic_DNA"/>
</dbReference>
<evidence type="ECO:0000313" key="1">
    <source>
        <dbReference type="EMBL" id="RJG42296.1"/>
    </source>
</evidence>
<keyword evidence="2" id="KW-1185">Reference proteome</keyword>
<dbReference type="AlphaFoldDB" id="A0A418YCR3"/>
<accession>A0A418YCR3</accession>
<dbReference type="InterPro" id="IPR025516">
    <property type="entry name" value="DUF4404"/>
</dbReference>